<comment type="similarity">
    <text evidence="2">Belongs to the thiamine-monophosphate kinase family.</text>
</comment>
<dbReference type="InterPro" id="IPR016188">
    <property type="entry name" value="PurM-like_N"/>
</dbReference>
<dbReference type="InterPro" id="IPR006283">
    <property type="entry name" value="ThiL-like"/>
</dbReference>
<feature type="binding site" evidence="2">
    <location>
        <position position="228"/>
    </location>
    <ligand>
        <name>ATP</name>
        <dbReference type="ChEBI" id="CHEBI:30616"/>
    </ligand>
</feature>
<dbReference type="GO" id="GO:0005524">
    <property type="term" value="F:ATP binding"/>
    <property type="evidence" value="ECO:0007669"/>
    <property type="project" value="UniProtKB-UniRule"/>
</dbReference>
<dbReference type="EC" id="2.7.4.16" evidence="2"/>
<dbReference type="InterPro" id="IPR010918">
    <property type="entry name" value="PurM-like_C_dom"/>
</dbReference>
<dbReference type="Gene3D" id="3.30.1330.10">
    <property type="entry name" value="PurM-like, N-terminal domain"/>
    <property type="match status" value="1"/>
</dbReference>
<reference evidence="5 6" key="1">
    <citation type="submission" date="2017-06" db="EMBL/GenBank/DDBJ databases">
        <authorList>
            <person name="Kim H.J."/>
            <person name="Triplett B.A."/>
        </authorList>
    </citation>
    <scope>NUCLEOTIDE SEQUENCE [LARGE SCALE GENOMIC DNA]</scope>
    <source>
        <strain evidence="5 6">MWH-VicM1</strain>
    </source>
</reference>
<feature type="binding site" evidence="2">
    <location>
        <position position="39"/>
    </location>
    <ligand>
        <name>Mg(2+)</name>
        <dbReference type="ChEBI" id="CHEBI:18420"/>
        <label>4</label>
    </ligand>
</feature>
<keyword evidence="2" id="KW-0808">Transferase</keyword>
<feature type="binding site" evidence="2">
    <location>
        <position position="39"/>
    </location>
    <ligand>
        <name>Mg(2+)</name>
        <dbReference type="ChEBI" id="CHEBI:18420"/>
        <label>3</label>
    </ligand>
</feature>
<feature type="binding site" evidence="2">
    <location>
        <position position="137"/>
    </location>
    <ligand>
        <name>Mg(2+)</name>
        <dbReference type="ChEBI" id="CHEBI:18420"/>
        <label>1</label>
    </ligand>
</feature>
<feature type="binding site" evidence="2">
    <location>
        <begin position="136"/>
        <end position="137"/>
    </location>
    <ligand>
        <name>ATP</name>
        <dbReference type="ChEBI" id="CHEBI:30616"/>
    </ligand>
</feature>
<feature type="domain" description="PurM-like C-terminal" evidence="4">
    <location>
        <begin position="199"/>
        <end position="312"/>
    </location>
</feature>
<feature type="binding site" evidence="2">
    <location>
        <position position="90"/>
    </location>
    <ligand>
        <name>Mg(2+)</name>
        <dbReference type="ChEBI" id="CHEBI:18420"/>
        <label>2</label>
    </ligand>
</feature>
<comment type="caution">
    <text evidence="2">Lacks conserved residue(s) required for the propagation of feature annotation.</text>
</comment>
<dbReference type="GO" id="GO:0009030">
    <property type="term" value="F:thiamine-phosphate kinase activity"/>
    <property type="evidence" value="ECO:0007669"/>
    <property type="project" value="UniProtKB-UniRule"/>
</dbReference>
<feature type="binding site" evidence="2">
    <location>
        <position position="62"/>
    </location>
    <ligand>
        <name>Mg(2+)</name>
        <dbReference type="ChEBI" id="CHEBI:18420"/>
        <label>2</label>
    </ligand>
</feature>
<dbReference type="SUPFAM" id="SSF55326">
    <property type="entry name" value="PurM N-terminal domain-like"/>
    <property type="match status" value="1"/>
</dbReference>
<comment type="function">
    <text evidence="2">Catalyzes the ATP-dependent phosphorylation of thiamine-monophosphate (TMP) to form thiamine-pyrophosphate (TPP), the active form of vitamin B1.</text>
</comment>
<dbReference type="HAMAP" id="MF_02128">
    <property type="entry name" value="TMP_kinase"/>
    <property type="match status" value="1"/>
</dbReference>
<dbReference type="OrthoDB" id="9802811at2"/>
<dbReference type="InterPro" id="IPR036921">
    <property type="entry name" value="PurM-like_N_sf"/>
</dbReference>
<dbReference type="PANTHER" id="PTHR30270">
    <property type="entry name" value="THIAMINE-MONOPHOSPHATE KINASE"/>
    <property type="match status" value="1"/>
</dbReference>
<feature type="binding site" evidence="2">
    <location>
        <position position="229"/>
    </location>
    <ligand>
        <name>Mg(2+)</name>
        <dbReference type="ChEBI" id="CHEBI:18420"/>
        <label>5</label>
    </ligand>
</feature>
<keyword evidence="2" id="KW-0547">Nucleotide-binding</keyword>
<dbReference type="CDD" id="cd02194">
    <property type="entry name" value="ThiL"/>
    <property type="match status" value="1"/>
</dbReference>
<feature type="binding site" evidence="2">
    <location>
        <position position="60"/>
    </location>
    <ligand>
        <name>Mg(2+)</name>
        <dbReference type="ChEBI" id="CHEBI:18420"/>
        <label>4</label>
    </ligand>
</feature>
<dbReference type="UniPathway" id="UPA00060">
    <property type="reaction ID" value="UER00142"/>
</dbReference>
<dbReference type="Pfam" id="PF00586">
    <property type="entry name" value="AIRS"/>
    <property type="match status" value="1"/>
</dbReference>
<feature type="binding site" evidence="2">
    <location>
        <position position="62"/>
    </location>
    <ligand>
        <name>Mg(2+)</name>
        <dbReference type="ChEBI" id="CHEBI:18420"/>
        <label>1</label>
    </ligand>
</feature>
<comment type="miscellaneous">
    <text evidence="2">Reaction mechanism of ThiL seems to utilize a direct, inline transfer of the gamma-phosphate of ATP to TMP rather than a phosphorylated enzyme intermediate.</text>
</comment>
<dbReference type="GO" id="GO:0009228">
    <property type="term" value="P:thiamine biosynthetic process"/>
    <property type="evidence" value="ECO:0007669"/>
    <property type="project" value="UniProtKB-KW"/>
</dbReference>
<dbReference type="GO" id="GO:0009229">
    <property type="term" value="P:thiamine diphosphate biosynthetic process"/>
    <property type="evidence" value="ECO:0007669"/>
    <property type="project" value="UniProtKB-UniRule"/>
</dbReference>
<feature type="binding site" evidence="2">
    <location>
        <position position="69"/>
    </location>
    <ligand>
        <name>substrate</name>
    </ligand>
</feature>
<dbReference type="PIRSF" id="PIRSF005303">
    <property type="entry name" value="Thiam_monoph_kin"/>
    <property type="match status" value="1"/>
</dbReference>
<protein>
    <recommendedName>
        <fullName evidence="2">Thiamine-monophosphate kinase</fullName>
        <shortName evidence="2">TMP kinase</shortName>
        <shortName evidence="2">Thiamine-phosphate kinase</shortName>
        <ecNumber evidence="2">2.7.4.16</ecNumber>
    </recommendedName>
</protein>
<evidence type="ECO:0000256" key="1">
    <source>
        <dbReference type="ARBA" id="ARBA00022977"/>
    </source>
</evidence>
<dbReference type="PANTHER" id="PTHR30270:SF0">
    <property type="entry name" value="THIAMINE-MONOPHOSPHATE KINASE"/>
    <property type="match status" value="1"/>
</dbReference>
<feature type="binding site" evidence="2">
    <location>
        <position position="226"/>
    </location>
    <ligand>
        <name>Mg(2+)</name>
        <dbReference type="ChEBI" id="CHEBI:18420"/>
        <label>3</label>
    </ligand>
</feature>
<organism evidence="5 6">
    <name type="scientific">Polynucleobacter victoriensis</name>
    <dbReference type="NCBI Taxonomy" id="2049319"/>
    <lineage>
        <taxon>Bacteria</taxon>
        <taxon>Pseudomonadati</taxon>
        <taxon>Pseudomonadota</taxon>
        <taxon>Betaproteobacteria</taxon>
        <taxon>Burkholderiales</taxon>
        <taxon>Burkholderiaceae</taxon>
        <taxon>Polynucleobacter</taxon>
    </lineage>
</organism>
<proteinExistence type="inferred from homology"/>
<feature type="domain" description="PurM-like N-terminal" evidence="3">
    <location>
        <begin position="37"/>
        <end position="153"/>
    </location>
</feature>
<keyword evidence="6" id="KW-1185">Reference proteome</keyword>
<dbReference type="NCBIfam" id="TIGR01379">
    <property type="entry name" value="thiL"/>
    <property type="match status" value="1"/>
</dbReference>
<dbReference type="EMBL" id="FYEX01000001">
    <property type="protein sequence ID" value="SNC62408.1"/>
    <property type="molecule type" value="Genomic_DNA"/>
</dbReference>
<feature type="binding site" evidence="2">
    <location>
        <position position="339"/>
    </location>
    <ligand>
        <name>substrate</name>
    </ligand>
</feature>
<evidence type="ECO:0000259" key="4">
    <source>
        <dbReference type="Pfam" id="PF02769"/>
    </source>
</evidence>
<dbReference type="InterPro" id="IPR036676">
    <property type="entry name" value="PurM-like_C_sf"/>
</dbReference>
<dbReference type="Gene3D" id="3.90.650.10">
    <property type="entry name" value="PurM-like C-terminal domain"/>
    <property type="match status" value="1"/>
</dbReference>
<name>A0A212T8Q7_9BURK</name>
<dbReference type="RefSeq" id="WP_088812553.1">
    <property type="nucleotide sequence ID" value="NZ_FYEX01000001.1"/>
</dbReference>
<dbReference type="Proteomes" id="UP000197215">
    <property type="component" value="Unassembled WGS sequence"/>
</dbReference>
<sequence length="343" mass="36858">MTDSAKPLGEFDLIERFFKNRANQQLKNHPEIHLGIGDDCALIGLEKSLNTSGLKDLAISTDMLVEGRHFLPNADPYLLGHKCLAVNLSDLAAMGARPLGFTLAIAMPEVKAAWLEAFSNGLFDLANQHQCPLIGGDTTAGPLTISITVFGRVSGSEALARHKAQVGDDIWVSHQIGDARLALGSLRLEWPLSTEEFNVVSARMHAPTPRVELSQKLLGIAHAAIDISDGLLGDLSHILLQSKVSAEVLIDQVPGSDVLNSKSLELQRLCKLSGGDDYELCFTASTEKSAAINNLSKELGLALTKIGKITSSSTQLITLIDGDGHPLPPNLSAQYLKSFDHFK</sequence>
<comment type="catalytic activity">
    <reaction evidence="2">
        <text>thiamine phosphate + ATP = thiamine diphosphate + ADP</text>
        <dbReference type="Rhea" id="RHEA:15913"/>
        <dbReference type="ChEBI" id="CHEBI:30616"/>
        <dbReference type="ChEBI" id="CHEBI:37575"/>
        <dbReference type="ChEBI" id="CHEBI:58937"/>
        <dbReference type="ChEBI" id="CHEBI:456216"/>
        <dbReference type="EC" id="2.7.4.16"/>
    </reaction>
</comment>
<feature type="binding site" evidence="2">
    <location>
        <position position="276"/>
    </location>
    <ligand>
        <name>substrate</name>
    </ligand>
</feature>
<dbReference type="GO" id="GO:0000287">
    <property type="term" value="F:magnesium ion binding"/>
    <property type="evidence" value="ECO:0007669"/>
    <property type="project" value="UniProtKB-UniRule"/>
</dbReference>
<keyword evidence="1 2" id="KW-0784">Thiamine biosynthesis</keyword>
<evidence type="ECO:0000259" key="3">
    <source>
        <dbReference type="Pfam" id="PF00586"/>
    </source>
</evidence>
<feature type="binding site" evidence="2">
    <location>
        <position position="61"/>
    </location>
    <ligand>
        <name>Mg(2+)</name>
        <dbReference type="ChEBI" id="CHEBI:18420"/>
        <label>1</label>
    </ligand>
</feature>
<keyword evidence="2 5" id="KW-0418">Kinase</keyword>
<accession>A0A212T8Q7</accession>
<dbReference type="Pfam" id="PF02769">
    <property type="entry name" value="AIRS_C"/>
    <property type="match status" value="1"/>
</dbReference>
<feature type="binding site" evidence="2">
    <location>
        <position position="161"/>
    </location>
    <ligand>
        <name>ATP</name>
        <dbReference type="ChEBI" id="CHEBI:30616"/>
    </ligand>
</feature>
<keyword evidence="2" id="KW-0479">Metal-binding</keyword>
<feature type="binding site" evidence="2">
    <location>
        <position position="90"/>
    </location>
    <ligand>
        <name>Mg(2+)</name>
        <dbReference type="ChEBI" id="CHEBI:18420"/>
        <label>3</label>
    </ligand>
</feature>
<comment type="pathway">
    <text evidence="2">Cofactor biosynthesis; thiamine diphosphate biosynthesis; thiamine diphosphate from thiamine phosphate: step 1/1.</text>
</comment>
<keyword evidence="2" id="KW-0067">ATP-binding</keyword>
<evidence type="ECO:0000256" key="2">
    <source>
        <dbReference type="HAMAP-Rule" id="MF_02128"/>
    </source>
</evidence>
<dbReference type="SUPFAM" id="SSF56042">
    <property type="entry name" value="PurM C-terminal domain-like"/>
    <property type="match status" value="1"/>
</dbReference>
<keyword evidence="2" id="KW-0460">Magnesium</keyword>
<evidence type="ECO:0000313" key="5">
    <source>
        <dbReference type="EMBL" id="SNC62408.1"/>
    </source>
</evidence>
<dbReference type="AlphaFoldDB" id="A0A212T8Q7"/>
<evidence type="ECO:0000313" key="6">
    <source>
        <dbReference type="Proteomes" id="UP000197215"/>
    </source>
</evidence>
<gene>
    <name evidence="2" type="primary">thiL</name>
    <name evidence="5" type="ORF">SAMN06295916_0671</name>
</gene>
<feature type="binding site" evidence="2">
    <location>
        <position position="90"/>
    </location>
    <ligand>
        <name>Mg(2+)</name>
        <dbReference type="ChEBI" id="CHEBI:18420"/>
        <label>4</label>
    </ligand>
</feature>